<organism evidence="1 2">
    <name type="scientific">Streptomyces brevispora</name>
    <dbReference type="NCBI Taxonomy" id="887462"/>
    <lineage>
        <taxon>Bacteria</taxon>
        <taxon>Bacillati</taxon>
        <taxon>Actinomycetota</taxon>
        <taxon>Actinomycetes</taxon>
        <taxon>Kitasatosporales</taxon>
        <taxon>Streptomycetaceae</taxon>
        <taxon>Streptomyces</taxon>
    </lineage>
</organism>
<reference evidence="1 2" key="1">
    <citation type="submission" date="2022-10" db="EMBL/GenBank/DDBJ databases">
        <title>The complete genomes of actinobacterial strains from the NBC collection.</title>
        <authorList>
            <person name="Joergensen T.S."/>
            <person name="Alvarez Arevalo M."/>
            <person name="Sterndorff E.B."/>
            <person name="Faurdal D."/>
            <person name="Vuksanovic O."/>
            <person name="Mourched A.-S."/>
            <person name="Charusanti P."/>
            <person name="Shaw S."/>
            <person name="Blin K."/>
            <person name="Weber T."/>
        </authorList>
    </citation>
    <scope>NUCLEOTIDE SEQUENCE [LARGE SCALE GENOMIC DNA]</scope>
    <source>
        <strain evidence="1 2">NBC 01769</strain>
    </source>
</reference>
<name>A0ABZ1FVI1_9ACTN</name>
<evidence type="ECO:0000313" key="1">
    <source>
        <dbReference type="EMBL" id="WSC11606.1"/>
    </source>
</evidence>
<evidence type="ECO:0000313" key="2">
    <source>
        <dbReference type="Proteomes" id="UP001330827"/>
    </source>
</evidence>
<dbReference type="Proteomes" id="UP001330827">
    <property type="component" value="Chromosome"/>
</dbReference>
<gene>
    <name evidence="1" type="ORF">OIE64_01070</name>
</gene>
<proteinExistence type="predicted"/>
<accession>A0ABZ1FVI1</accession>
<keyword evidence="2" id="KW-1185">Reference proteome</keyword>
<sequence>MKRRRTCPAPEVPGRGAVVYFTIWSYGRTVRSQSFASVESTSARSGHFPSCPATGRYSFAEPMFFSPGTSVKPST</sequence>
<protein>
    <submittedName>
        <fullName evidence="1">Uncharacterized protein</fullName>
    </submittedName>
</protein>
<dbReference type="EMBL" id="CP109114">
    <property type="protein sequence ID" value="WSC11606.1"/>
    <property type="molecule type" value="Genomic_DNA"/>
</dbReference>